<keyword evidence="3" id="KW-1185">Reference proteome</keyword>
<dbReference type="PROSITE" id="PS51186">
    <property type="entry name" value="GNAT"/>
    <property type="match status" value="1"/>
</dbReference>
<comment type="caution">
    <text evidence="2">The sequence shown here is derived from an EMBL/GenBank/DDBJ whole genome shotgun (WGS) entry which is preliminary data.</text>
</comment>
<dbReference type="RefSeq" id="WP_222966843.1">
    <property type="nucleotide sequence ID" value="NZ_JAINZZ010000042.1"/>
</dbReference>
<dbReference type="SUPFAM" id="SSF55729">
    <property type="entry name" value="Acyl-CoA N-acyltransferases (Nat)"/>
    <property type="match status" value="1"/>
</dbReference>
<dbReference type="Pfam" id="PF00583">
    <property type="entry name" value="Acetyltransf_1"/>
    <property type="match status" value="1"/>
</dbReference>
<protein>
    <submittedName>
        <fullName evidence="2">GNAT family N-acetyltransferase</fullName>
        <ecNumber evidence="2">2.3.1.-</ecNumber>
    </submittedName>
</protein>
<accession>A0ABS7QDR6</accession>
<reference evidence="2 3" key="1">
    <citation type="submission" date="2021-08" db="EMBL/GenBank/DDBJ databases">
        <title>WGS of actinomycetes from Thailand.</title>
        <authorList>
            <person name="Thawai C."/>
        </authorList>
    </citation>
    <scope>NUCLEOTIDE SEQUENCE [LARGE SCALE GENOMIC DNA]</scope>
    <source>
        <strain evidence="2 3">PLK6-54</strain>
    </source>
</reference>
<name>A0ABS7QDR6_9ACTN</name>
<dbReference type="GO" id="GO:0016746">
    <property type="term" value="F:acyltransferase activity"/>
    <property type="evidence" value="ECO:0007669"/>
    <property type="project" value="UniProtKB-KW"/>
</dbReference>
<keyword evidence="2" id="KW-0012">Acyltransferase</keyword>
<dbReference type="InterPro" id="IPR016181">
    <property type="entry name" value="Acyl_CoA_acyltransferase"/>
</dbReference>
<organism evidence="2 3">
    <name type="scientific">Actinacidiphila acidipaludis</name>
    <dbReference type="NCBI Taxonomy" id="2873382"/>
    <lineage>
        <taxon>Bacteria</taxon>
        <taxon>Bacillati</taxon>
        <taxon>Actinomycetota</taxon>
        <taxon>Actinomycetes</taxon>
        <taxon>Kitasatosporales</taxon>
        <taxon>Streptomycetaceae</taxon>
        <taxon>Actinacidiphila</taxon>
    </lineage>
</organism>
<evidence type="ECO:0000313" key="2">
    <source>
        <dbReference type="EMBL" id="MBY8881118.1"/>
    </source>
</evidence>
<evidence type="ECO:0000313" key="3">
    <source>
        <dbReference type="Proteomes" id="UP000778578"/>
    </source>
</evidence>
<dbReference type="Proteomes" id="UP000778578">
    <property type="component" value="Unassembled WGS sequence"/>
</dbReference>
<gene>
    <name evidence="2" type="ORF">K7862_26290</name>
</gene>
<sequence length="300" mass="31114">MGWTLDDDPERFAATAGDFLRARAVENSVLLTVLDTLRRRGADAYGSGTPVFGSWRPDGGGEVAAAVLQTPPYPPLVTAAPQDAARALPGVWAGAVEAGRAGVPSGVRGEAEAARTFADGWRARTGETVLVRRNARFFRLAALTPRAPAPPGAARVAGPSDRDLVLRWHQEFAVDIGGPVPGGEQAVDDAIAHGGRTLWELPDGRPVSMAGATVPVGGAVRVVAVYTPRAHRGRGYAGAVVAAVSRTALDAGAREVLLVTDLANPVSNGLYQKLGYVPVRDAVELDFAAADEGAHAVPGR</sequence>
<proteinExistence type="predicted"/>
<dbReference type="Gene3D" id="3.40.630.30">
    <property type="match status" value="1"/>
</dbReference>
<dbReference type="EC" id="2.3.1.-" evidence="2"/>
<evidence type="ECO:0000259" key="1">
    <source>
        <dbReference type="PROSITE" id="PS51186"/>
    </source>
</evidence>
<feature type="domain" description="N-acetyltransferase" evidence="1">
    <location>
        <begin position="152"/>
        <end position="298"/>
    </location>
</feature>
<keyword evidence="2" id="KW-0808">Transferase</keyword>
<dbReference type="InterPro" id="IPR000182">
    <property type="entry name" value="GNAT_dom"/>
</dbReference>
<dbReference type="EMBL" id="JAINZZ010000042">
    <property type="protein sequence ID" value="MBY8881118.1"/>
    <property type="molecule type" value="Genomic_DNA"/>
</dbReference>